<name>A0ABQ7VVU4_SOLTU</name>
<evidence type="ECO:0000313" key="2">
    <source>
        <dbReference type="Proteomes" id="UP000826656"/>
    </source>
</evidence>
<dbReference type="Proteomes" id="UP000826656">
    <property type="component" value="Unassembled WGS sequence"/>
</dbReference>
<accession>A0ABQ7VVU4</accession>
<proteinExistence type="predicted"/>
<organism evidence="1 2">
    <name type="scientific">Solanum tuberosum</name>
    <name type="common">Potato</name>
    <dbReference type="NCBI Taxonomy" id="4113"/>
    <lineage>
        <taxon>Eukaryota</taxon>
        <taxon>Viridiplantae</taxon>
        <taxon>Streptophyta</taxon>
        <taxon>Embryophyta</taxon>
        <taxon>Tracheophyta</taxon>
        <taxon>Spermatophyta</taxon>
        <taxon>Magnoliopsida</taxon>
        <taxon>eudicotyledons</taxon>
        <taxon>Gunneridae</taxon>
        <taxon>Pentapetalae</taxon>
        <taxon>asterids</taxon>
        <taxon>lamiids</taxon>
        <taxon>Solanales</taxon>
        <taxon>Solanaceae</taxon>
        <taxon>Solanoideae</taxon>
        <taxon>Solaneae</taxon>
        <taxon>Solanum</taxon>
    </lineage>
</organism>
<protein>
    <submittedName>
        <fullName evidence="1">Uncharacterized protein</fullName>
    </submittedName>
</protein>
<sequence>MATYHHDRKSTSWVRTITSPFRKARTLFNQESSRDKKSHQEGPENHIVNLQVEVMACPYEDVQLSRIKQFMYIVASCLEVELQSFVASCLVDVVAILLTPKSKIWKIR</sequence>
<dbReference type="EMBL" id="JAIVGD010000005">
    <property type="protein sequence ID" value="KAH0772569.1"/>
    <property type="molecule type" value="Genomic_DNA"/>
</dbReference>
<gene>
    <name evidence="1" type="ORF">KY290_009706</name>
</gene>
<reference evidence="1 2" key="1">
    <citation type="journal article" date="2021" name="bioRxiv">
        <title>Chromosome-scale and haplotype-resolved genome assembly of a tetraploid potato cultivar.</title>
        <authorList>
            <person name="Sun H."/>
            <person name="Jiao W.-B."/>
            <person name="Krause K."/>
            <person name="Campoy J.A."/>
            <person name="Goel M."/>
            <person name="Folz-Donahue K."/>
            <person name="Kukat C."/>
            <person name="Huettel B."/>
            <person name="Schneeberger K."/>
        </authorList>
    </citation>
    <scope>NUCLEOTIDE SEQUENCE [LARGE SCALE GENOMIC DNA]</scope>
    <source>
        <strain evidence="1">SolTubOtavaFocal</strain>
        <tissue evidence="1">Leaves</tissue>
    </source>
</reference>
<keyword evidence="2" id="KW-1185">Reference proteome</keyword>
<evidence type="ECO:0000313" key="1">
    <source>
        <dbReference type="EMBL" id="KAH0772569.1"/>
    </source>
</evidence>
<comment type="caution">
    <text evidence="1">The sequence shown here is derived from an EMBL/GenBank/DDBJ whole genome shotgun (WGS) entry which is preliminary data.</text>
</comment>